<gene>
    <name evidence="2" type="ORF">DFH08DRAFT_827827</name>
</gene>
<dbReference type="EMBL" id="JARIHO010000143">
    <property type="protein sequence ID" value="KAJ7301118.1"/>
    <property type="molecule type" value="Genomic_DNA"/>
</dbReference>
<evidence type="ECO:0000313" key="2">
    <source>
        <dbReference type="EMBL" id="KAJ7301118.1"/>
    </source>
</evidence>
<sequence length="152" mass="16077">MSLHGHVRTVQVSCQQVRFAKRGKSKVKYRKVSPAKSNRRSKFKLAATSYFIHSPGHIKSLKTFHPTATPPLPFLGAATDLNVSKAANTATADDSALGAALPDPISRSSDADATQAPELETTPANVGTARGNTDLAPNVPSPAPVCGDRHRP</sequence>
<accession>A0AAD6YXB9</accession>
<reference evidence="2" key="1">
    <citation type="submission" date="2023-03" db="EMBL/GenBank/DDBJ databases">
        <title>Massive genome expansion in bonnet fungi (Mycena s.s.) driven by repeated elements and novel gene families across ecological guilds.</title>
        <authorList>
            <consortium name="Lawrence Berkeley National Laboratory"/>
            <person name="Harder C.B."/>
            <person name="Miyauchi S."/>
            <person name="Viragh M."/>
            <person name="Kuo A."/>
            <person name="Thoen E."/>
            <person name="Andreopoulos B."/>
            <person name="Lu D."/>
            <person name="Skrede I."/>
            <person name="Drula E."/>
            <person name="Henrissat B."/>
            <person name="Morin E."/>
            <person name="Kohler A."/>
            <person name="Barry K."/>
            <person name="LaButti K."/>
            <person name="Morin E."/>
            <person name="Salamov A."/>
            <person name="Lipzen A."/>
            <person name="Mereny Z."/>
            <person name="Hegedus B."/>
            <person name="Baldrian P."/>
            <person name="Stursova M."/>
            <person name="Weitz H."/>
            <person name="Taylor A."/>
            <person name="Grigoriev I.V."/>
            <person name="Nagy L.G."/>
            <person name="Martin F."/>
            <person name="Kauserud H."/>
        </authorList>
    </citation>
    <scope>NUCLEOTIDE SEQUENCE</scope>
    <source>
        <strain evidence="2">CBHHK002</strain>
    </source>
</reference>
<proteinExistence type="predicted"/>
<evidence type="ECO:0000256" key="1">
    <source>
        <dbReference type="SAM" id="MobiDB-lite"/>
    </source>
</evidence>
<comment type="caution">
    <text evidence="2">The sequence shown here is derived from an EMBL/GenBank/DDBJ whole genome shotgun (WGS) entry which is preliminary data.</text>
</comment>
<protein>
    <submittedName>
        <fullName evidence="2">Uncharacterized protein</fullName>
    </submittedName>
</protein>
<name>A0AAD6YXB9_9AGAR</name>
<dbReference type="AlphaFoldDB" id="A0AAD6YXB9"/>
<evidence type="ECO:0000313" key="3">
    <source>
        <dbReference type="Proteomes" id="UP001218218"/>
    </source>
</evidence>
<dbReference type="Proteomes" id="UP001218218">
    <property type="component" value="Unassembled WGS sequence"/>
</dbReference>
<feature type="region of interest" description="Disordered" evidence="1">
    <location>
        <begin position="88"/>
        <end position="152"/>
    </location>
</feature>
<keyword evidence="3" id="KW-1185">Reference proteome</keyword>
<organism evidence="2 3">
    <name type="scientific">Mycena albidolilacea</name>
    <dbReference type="NCBI Taxonomy" id="1033008"/>
    <lineage>
        <taxon>Eukaryota</taxon>
        <taxon>Fungi</taxon>
        <taxon>Dikarya</taxon>
        <taxon>Basidiomycota</taxon>
        <taxon>Agaricomycotina</taxon>
        <taxon>Agaricomycetes</taxon>
        <taxon>Agaricomycetidae</taxon>
        <taxon>Agaricales</taxon>
        <taxon>Marasmiineae</taxon>
        <taxon>Mycenaceae</taxon>
        <taxon>Mycena</taxon>
    </lineage>
</organism>